<protein>
    <recommendedName>
        <fullName evidence="4">BNR repeat-containing family member</fullName>
    </recommendedName>
</protein>
<evidence type="ECO:0000313" key="3">
    <source>
        <dbReference type="Proteomes" id="UP000481583"/>
    </source>
</evidence>
<organism evidence="2 3">
    <name type="scientific">Streptomyces coryli</name>
    <dbReference type="NCBI Taxonomy" id="1128680"/>
    <lineage>
        <taxon>Bacteria</taxon>
        <taxon>Bacillati</taxon>
        <taxon>Actinomycetota</taxon>
        <taxon>Actinomycetes</taxon>
        <taxon>Kitasatosporales</taxon>
        <taxon>Streptomycetaceae</taxon>
        <taxon>Streptomyces</taxon>
    </lineage>
</organism>
<keyword evidence="3" id="KW-1185">Reference proteome</keyword>
<comment type="caution">
    <text evidence="2">The sequence shown here is derived from an EMBL/GenBank/DDBJ whole genome shotgun (WGS) entry which is preliminary data.</text>
</comment>
<dbReference type="AlphaFoldDB" id="A0A6G4U7I3"/>
<accession>A0A6G4U7I3</accession>
<dbReference type="EMBL" id="JAAKZV010000137">
    <property type="protein sequence ID" value="NGN67348.1"/>
    <property type="molecule type" value="Genomic_DNA"/>
</dbReference>
<gene>
    <name evidence="2" type="ORF">G5C51_26020</name>
</gene>
<keyword evidence="1" id="KW-0732">Signal</keyword>
<name>A0A6G4U7I3_9ACTN</name>
<dbReference type="Pfam" id="PF15892">
    <property type="entry name" value="BNR_4"/>
    <property type="match status" value="1"/>
</dbReference>
<evidence type="ECO:0000313" key="2">
    <source>
        <dbReference type="EMBL" id="NGN67348.1"/>
    </source>
</evidence>
<feature type="signal peptide" evidence="1">
    <location>
        <begin position="1"/>
        <end position="30"/>
    </location>
</feature>
<proteinExistence type="predicted"/>
<feature type="chain" id="PRO_5026122518" description="BNR repeat-containing family member" evidence="1">
    <location>
        <begin position="31"/>
        <end position="424"/>
    </location>
</feature>
<dbReference type="Proteomes" id="UP000481583">
    <property type="component" value="Unassembled WGS sequence"/>
</dbReference>
<evidence type="ECO:0000256" key="1">
    <source>
        <dbReference type="SAM" id="SignalP"/>
    </source>
</evidence>
<evidence type="ECO:0008006" key="4">
    <source>
        <dbReference type="Google" id="ProtNLM"/>
    </source>
</evidence>
<dbReference type="InterPro" id="IPR036278">
    <property type="entry name" value="Sialidase_sf"/>
</dbReference>
<dbReference type="RefSeq" id="WP_165240643.1">
    <property type="nucleotide sequence ID" value="NZ_JAAKZV010000137.1"/>
</dbReference>
<sequence>MGIAFTWKRRLPVPAAVFAAAALLTAPALAAPAAPSAVPYTIDSSNQAAWWTPVDTYKGAGEYTYFAFNEPGSTPNTHKVAVARRDGAGTWTKRPVMNGTAQAEYTDDIGHNQPSVARDGSGRLHVFASMHNNPWRYFRSDTTSGNPVNHAADLPDQGKGITYPALTTAPNGDLWLIARVDTSGTRRSGGLYHWDNSASKWSKAADFAGAEGHAVYPDDVRVDASGNVHLLFEWGRFPSSAFRHELSYLKYRPADGTFTDSRGTAVKAPVTPATSDIIQPLGTGESYDSAGDAGPAVQSAKLTLDGTAPKAAFRYRPTAGGTFQVRYGYPSGAGWARQTAYAASETSAALGITWDETDDKRIYYATKEGTDRAFAATESGGTWSSRTVAPGLPIDRLAVRRNASGDDVLYLVSTGTGKLYYARN</sequence>
<dbReference type="SUPFAM" id="SSF50939">
    <property type="entry name" value="Sialidases"/>
    <property type="match status" value="1"/>
</dbReference>
<reference evidence="2 3" key="1">
    <citation type="submission" date="2020-02" db="EMBL/GenBank/DDBJ databases">
        <title>Whole-genome analyses of novel actinobacteria.</title>
        <authorList>
            <person name="Sahin N."/>
        </authorList>
    </citation>
    <scope>NUCLEOTIDE SEQUENCE [LARGE SCALE GENOMIC DNA]</scope>
    <source>
        <strain evidence="2 3">A7024</strain>
    </source>
</reference>